<keyword evidence="8" id="KW-1185">Reference proteome</keyword>
<feature type="transmembrane region" description="Helical" evidence="5">
    <location>
        <begin position="26"/>
        <end position="44"/>
    </location>
</feature>
<evidence type="ECO:0000256" key="2">
    <source>
        <dbReference type="ARBA" id="ARBA00022692"/>
    </source>
</evidence>
<keyword evidence="4 5" id="KW-0472">Membrane</keyword>
<dbReference type="Pfam" id="PF04357">
    <property type="entry name" value="TamB"/>
    <property type="match status" value="1"/>
</dbReference>
<gene>
    <name evidence="7" type="ORF">VRS74_06645</name>
</gene>
<keyword evidence="3 5" id="KW-1133">Transmembrane helix</keyword>
<name>A0ABU7GE34_9SPHN</name>
<evidence type="ECO:0000259" key="6">
    <source>
        <dbReference type="Pfam" id="PF04357"/>
    </source>
</evidence>
<dbReference type="RefSeq" id="WP_354144467.1">
    <property type="nucleotide sequence ID" value="NZ_JAZDQV010000005.1"/>
</dbReference>
<evidence type="ECO:0000313" key="8">
    <source>
        <dbReference type="Proteomes" id="UP001343492"/>
    </source>
</evidence>
<comment type="subcellular location">
    <subcellularLocation>
        <location evidence="1">Membrane</location>
        <topology evidence="1">Single-pass membrane protein</topology>
    </subcellularLocation>
</comment>
<evidence type="ECO:0000256" key="4">
    <source>
        <dbReference type="ARBA" id="ARBA00023136"/>
    </source>
</evidence>
<protein>
    <submittedName>
        <fullName evidence="7">Translocation/assembly module TamB domain-containing protein</fullName>
    </submittedName>
</protein>
<evidence type="ECO:0000313" key="7">
    <source>
        <dbReference type="EMBL" id="MEE1877362.1"/>
    </source>
</evidence>
<sequence>MAEETLPNDGPDTPEISRRRRWAKRLGWALAAVFAPLVLAFLVLNSPIGKRFIADQIASYAPASGLKVEIGRIQGDIYREAILHDVVLSDPKGRFLTIPVVELDWRPLSWITRGLDIRHLVARRGRLDRLPELLPGDPDKPILPDFDIRIDRFEIDNLTLVPGLATPDAQRVDLSAHANIRDGLVALEVDGTFGKTDRLELALHAEPDGDRFDLDLDYRAPAGGVVAGLVGAEEGYTARILGDGTWRNWLGHALVKRGDARLAAFRLTHRAGNFGLIGEAYAADVTSGLLQRALGSRTGVIVSGTFEDSEFDGKAWLGSDALTVKGGGGVDLADNRFDEFNLEAALLDPEVFGEGVALGSASLRATLDGEFREFTIVHDITASELLLGEIRTVGLRQEGTGRLEDGILRIPLKLALGQIESGSEIADKELVSGRIGGELTYGGGRIRANPLQVAFPRLSGQLTLDADPIAGSLRLAGPALLSPTTIDSLGTARADARLDFALASGKPWTLSGQIDGTLSALSNSTIAGIVGDPIAIKTGLAAAGGEPVRFEAFTLASGQLDIAGAAQWGEAGFTVDARGAHTTYGEFTLDAAIEESGPCAVLALASPLPAAGLEDVRLTLAPGGDDYRIDASGNSLLGEFVGILRLAIPESRPATLDFERLRIWQTLVEGRLAFGQGGARGRLVLDGGGLSGNVAFAPNSGGQGISAEITADRATFGGGTPIDLGQARLSLDGTFGKGASRIRGDLSGRGLRYGQLFLGRIAAHAELADGAGKVSASIIGRQVERFSLQLDSDIAPGRIAAIARGNYAGTSISMPRRAVFTRIGDTGWRLAPAQLRVGEGQAGVSGEFGGARTALELKLSKIPLSLGDLIVRDLGLGGTASGIVAYEDQPGRAPTADVRVKFEGLTRSGLLLASRSVDLSLVGRLGSNEMEANAVFAARDERLGWMQARITGMAPSGELYERLQRGALSADMRFDGPAETIWRLAAVDALDISGSVAISARASGTLAEPRVRGTVTSSDLRVRSVLSGTDLRNASVSGDFEGSRLFLRRFTGKAAGGGTITGSGTIDLADMEPGRGPKLDLRAAADKARLVDARGLRATVTGPLRIISSGNGGTIAGRLEVDQASWQLGKADETVALPEIATREVNLSPEIAPITKPASPWRYLIDARARNGIAVDGMGLDSEWRGDIVLRGTTADPRIGGEAQVVRGTYTFAGTNFELTRGRIDFDVNAPIDPQLDIVAETERDGLNVTVYVRGKALTPEITFASDPALPEEEILARLLFGGSITTLSPTDALQLGAALASLRGGGGMDPINKLRSAIGLDRLRIVGADPVLGRETGVALGENLGRDFYVELITDGRGYSATQLEFRVTSWLSLLGSVSTLGRNSAVVEVSRDY</sequence>
<dbReference type="EMBL" id="JAZDQV010000005">
    <property type="protein sequence ID" value="MEE1877362.1"/>
    <property type="molecule type" value="Genomic_DNA"/>
</dbReference>
<reference evidence="7 8" key="1">
    <citation type="submission" date="2024-01" db="EMBL/GenBank/DDBJ databases">
        <title>The genome sequence of Erythrobacteraceae sp. strain 1XM1-14.</title>
        <authorList>
            <person name="Liu Y."/>
        </authorList>
    </citation>
    <scope>NUCLEOTIDE SEQUENCE [LARGE SCALE GENOMIC DNA]</scope>
    <source>
        <strain evidence="7 8">1XM1-14</strain>
    </source>
</reference>
<proteinExistence type="predicted"/>
<evidence type="ECO:0000256" key="1">
    <source>
        <dbReference type="ARBA" id="ARBA00004167"/>
    </source>
</evidence>
<keyword evidence="2 5" id="KW-0812">Transmembrane</keyword>
<dbReference type="Proteomes" id="UP001343492">
    <property type="component" value="Unassembled WGS sequence"/>
</dbReference>
<evidence type="ECO:0000256" key="3">
    <source>
        <dbReference type="ARBA" id="ARBA00022989"/>
    </source>
</evidence>
<comment type="caution">
    <text evidence="7">The sequence shown here is derived from an EMBL/GenBank/DDBJ whole genome shotgun (WGS) entry which is preliminary data.</text>
</comment>
<organism evidence="7 8">
    <name type="scientific">Altererythrobacter litoralis</name>
    <dbReference type="NCBI Taxonomy" id="3113904"/>
    <lineage>
        <taxon>Bacteria</taxon>
        <taxon>Pseudomonadati</taxon>
        <taxon>Pseudomonadota</taxon>
        <taxon>Alphaproteobacteria</taxon>
        <taxon>Sphingomonadales</taxon>
        <taxon>Erythrobacteraceae</taxon>
        <taxon>Altererythrobacter</taxon>
    </lineage>
</organism>
<dbReference type="InterPro" id="IPR007452">
    <property type="entry name" value="TamB_C"/>
</dbReference>
<dbReference type="PANTHER" id="PTHR36985:SF1">
    <property type="entry name" value="TRANSLOCATION AND ASSEMBLY MODULE SUBUNIT TAMB"/>
    <property type="match status" value="1"/>
</dbReference>
<feature type="domain" description="Translocation and assembly module TamB C-terminal" evidence="6">
    <location>
        <begin position="1049"/>
        <end position="1392"/>
    </location>
</feature>
<accession>A0ABU7GE34</accession>
<evidence type="ECO:0000256" key="5">
    <source>
        <dbReference type="SAM" id="Phobius"/>
    </source>
</evidence>
<dbReference type="PANTHER" id="PTHR36985">
    <property type="entry name" value="TRANSLOCATION AND ASSEMBLY MODULE SUBUNIT TAMB"/>
    <property type="match status" value="1"/>
</dbReference>